<sequence>MLWLAITSQALGMDGEGWVLHGDKLYHVLDRPVGRLATRHLRCCGGREDNLVRHQGAEDDGVANTVISVPGMGVMATAAGPGTIGDTIGVGWYGTAGTVMAEVAATGAVALQGTFSVLLLLLLVVVAVAVVLTVLTVDTVVLRPVADAFGEEAAVGGGLADTVVVVVVDVAAAAAAAAVARDSVLIDRLGGVGAAHVSHCSGPGSRVINRGHAWQAEQSVSRNSETPAFPFCFMYAGILTVKFFPAAVTMCTSPSSANSSGDSWE</sequence>
<dbReference type="AlphaFoldDB" id="A0A182Q227"/>
<feature type="transmembrane region" description="Helical" evidence="1">
    <location>
        <begin position="117"/>
        <end position="137"/>
    </location>
</feature>
<reference evidence="2" key="2">
    <citation type="submission" date="2020-05" db="UniProtKB">
        <authorList>
            <consortium name="EnsemblMetazoa"/>
        </authorList>
    </citation>
    <scope>IDENTIFICATION</scope>
    <source>
        <strain evidence="2">FAR1</strain>
    </source>
</reference>
<keyword evidence="3" id="KW-1185">Reference proteome</keyword>
<reference evidence="3" key="1">
    <citation type="submission" date="2014-01" db="EMBL/GenBank/DDBJ databases">
        <title>The Genome Sequence of Anopheles farauti FAR1 (V2).</title>
        <authorList>
            <consortium name="The Broad Institute Genomics Platform"/>
            <person name="Neafsey D.E."/>
            <person name="Besansky N."/>
            <person name="Howell P."/>
            <person name="Walton C."/>
            <person name="Young S.K."/>
            <person name="Zeng Q."/>
            <person name="Gargeya S."/>
            <person name="Fitzgerald M."/>
            <person name="Haas B."/>
            <person name="Abouelleil A."/>
            <person name="Allen A.W."/>
            <person name="Alvarado L."/>
            <person name="Arachchi H.M."/>
            <person name="Berlin A.M."/>
            <person name="Chapman S.B."/>
            <person name="Gainer-Dewar J."/>
            <person name="Goldberg J."/>
            <person name="Griggs A."/>
            <person name="Gujja S."/>
            <person name="Hansen M."/>
            <person name="Howarth C."/>
            <person name="Imamovic A."/>
            <person name="Ireland A."/>
            <person name="Larimer J."/>
            <person name="McCowan C."/>
            <person name="Murphy C."/>
            <person name="Pearson M."/>
            <person name="Poon T.W."/>
            <person name="Priest M."/>
            <person name="Roberts A."/>
            <person name="Saif S."/>
            <person name="Shea T."/>
            <person name="Sisk P."/>
            <person name="Sykes S."/>
            <person name="Wortman J."/>
            <person name="Nusbaum C."/>
            <person name="Birren B."/>
        </authorList>
    </citation>
    <scope>NUCLEOTIDE SEQUENCE [LARGE SCALE GENOMIC DNA]</scope>
    <source>
        <strain evidence="3">FAR1</strain>
    </source>
</reference>
<dbReference type="EMBL" id="AXCN02000174">
    <property type="status" value="NOT_ANNOTATED_CDS"/>
    <property type="molecule type" value="Genomic_DNA"/>
</dbReference>
<proteinExistence type="predicted"/>
<organism evidence="2 3">
    <name type="scientific">Anopheles farauti</name>
    <dbReference type="NCBI Taxonomy" id="69004"/>
    <lineage>
        <taxon>Eukaryota</taxon>
        <taxon>Metazoa</taxon>
        <taxon>Ecdysozoa</taxon>
        <taxon>Arthropoda</taxon>
        <taxon>Hexapoda</taxon>
        <taxon>Insecta</taxon>
        <taxon>Pterygota</taxon>
        <taxon>Neoptera</taxon>
        <taxon>Endopterygota</taxon>
        <taxon>Diptera</taxon>
        <taxon>Nematocera</taxon>
        <taxon>Culicoidea</taxon>
        <taxon>Culicidae</taxon>
        <taxon>Anophelinae</taxon>
        <taxon>Anopheles</taxon>
    </lineage>
</organism>
<evidence type="ECO:0000313" key="3">
    <source>
        <dbReference type="Proteomes" id="UP000075886"/>
    </source>
</evidence>
<protein>
    <submittedName>
        <fullName evidence="2">Uncharacterized protein</fullName>
    </submittedName>
</protein>
<keyword evidence="1" id="KW-0812">Transmembrane</keyword>
<name>A0A182Q227_9DIPT</name>
<accession>A0A182Q227</accession>
<keyword evidence="1" id="KW-0472">Membrane</keyword>
<evidence type="ECO:0000313" key="2">
    <source>
        <dbReference type="EnsemblMetazoa" id="AFAF001553-PA"/>
    </source>
</evidence>
<keyword evidence="1" id="KW-1133">Transmembrane helix</keyword>
<dbReference type="Proteomes" id="UP000075886">
    <property type="component" value="Unassembled WGS sequence"/>
</dbReference>
<dbReference type="VEuPathDB" id="VectorBase:AFAF001553"/>
<evidence type="ECO:0000256" key="1">
    <source>
        <dbReference type="SAM" id="Phobius"/>
    </source>
</evidence>
<feature type="transmembrane region" description="Helical" evidence="1">
    <location>
        <begin position="157"/>
        <end position="180"/>
    </location>
</feature>
<dbReference type="EnsemblMetazoa" id="AFAF001553-RA">
    <property type="protein sequence ID" value="AFAF001553-PA"/>
    <property type="gene ID" value="AFAF001553"/>
</dbReference>